<dbReference type="Proteomes" id="UP000239406">
    <property type="component" value="Unassembled WGS sequence"/>
</dbReference>
<dbReference type="AlphaFoldDB" id="A0A2S5T929"/>
<dbReference type="InterPro" id="IPR008822">
    <property type="entry name" value="Endonuclease_RusA-like"/>
</dbReference>
<dbReference type="GO" id="GO:0006281">
    <property type="term" value="P:DNA repair"/>
    <property type="evidence" value="ECO:0007669"/>
    <property type="project" value="InterPro"/>
</dbReference>
<sequence length="140" mass="15663">MTQATSEARVTRDEETGEVSIVINITPQPTPRPRVAKFGTYYPATYKAYIKELDAMIPPAAVALEGELLVEVEAVCQPIKKSKFTTPAGDVDNLAKGVLDMLTKKGFYGDDRQIVDLHVTKRFPRDDEQPHFRISLLEIE</sequence>
<protein>
    <submittedName>
        <fullName evidence="1">Uncharacterized protein</fullName>
    </submittedName>
</protein>
<dbReference type="GO" id="GO:0000287">
    <property type="term" value="F:magnesium ion binding"/>
    <property type="evidence" value="ECO:0007669"/>
    <property type="project" value="InterPro"/>
</dbReference>
<reference evidence="1 2" key="1">
    <citation type="submission" date="2018-02" db="EMBL/GenBank/DDBJ databases">
        <title>Reclassifiation of [Polyangium] brachysporum DSM 7029 as Guopingzhaonella breviflexa gen. nov., sp. nov., a member of the family Comamonadaceae.</title>
        <authorList>
            <person name="Tang B."/>
        </authorList>
    </citation>
    <scope>NUCLEOTIDE SEQUENCE [LARGE SCALE GENOMIC DNA]</scope>
    <source>
        <strain evidence="1 2">DSM 15344</strain>
    </source>
</reference>
<dbReference type="RefSeq" id="WP_104355650.1">
    <property type="nucleotide sequence ID" value="NZ_PSNY01000001.1"/>
</dbReference>
<gene>
    <name evidence="1" type="ORF">C1702_00180</name>
</gene>
<evidence type="ECO:0000313" key="2">
    <source>
        <dbReference type="Proteomes" id="UP000239406"/>
    </source>
</evidence>
<evidence type="ECO:0000313" key="1">
    <source>
        <dbReference type="EMBL" id="PPE71456.1"/>
    </source>
</evidence>
<keyword evidence="2" id="KW-1185">Reference proteome</keyword>
<dbReference type="GO" id="GO:0006310">
    <property type="term" value="P:DNA recombination"/>
    <property type="evidence" value="ECO:0007669"/>
    <property type="project" value="InterPro"/>
</dbReference>
<comment type="caution">
    <text evidence="1">The sequence shown here is derived from an EMBL/GenBank/DDBJ whole genome shotgun (WGS) entry which is preliminary data.</text>
</comment>
<accession>A0A2S5T929</accession>
<dbReference type="Gene3D" id="3.30.1330.70">
    <property type="entry name" value="Holliday junction resolvase RusA"/>
    <property type="match status" value="1"/>
</dbReference>
<dbReference type="InterPro" id="IPR036614">
    <property type="entry name" value="RusA-like_sf"/>
</dbReference>
<organism evidence="1 2">
    <name type="scientific">Caldimonas thermodepolymerans</name>
    <dbReference type="NCBI Taxonomy" id="215580"/>
    <lineage>
        <taxon>Bacteria</taxon>
        <taxon>Pseudomonadati</taxon>
        <taxon>Pseudomonadota</taxon>
        <taxon>Betaproteobacteria</taxon>
        <taxon>Burkholderiales</taxon>
        <taxon>Sphaerotilaceae</taxon>
        <taxon>Caldimonas</taxon>
    </lineage>
</organism>
<dbReference type="EMBL" id="PSNY01000001">
    <property type="protein sequence ID" value="PPE71456.1"/>
    <property type="molecule type" value="Genomic_DNA"/>
</dbReference>
<proteinExistence type="predicted"/>
<dbReference type="SUPFAM" id="SSF103084">
    <property type="entry name" value="Holliday junction resolvase RusA"/>
    <property type="match status" value="1"/>
</dbReference>
<name>A0A2S5T929_9BURK</name>
<dbReference type="Pfam" id="PF05866">
    <property type="entry name" value="RusA"/>
    <property type="match status" value="1"/>
</dbReference>